<accession>A0A382IB24</accession>
<organism evidence="2">
    <name type="scientific">marine metagenome</name>
    <dbReference type="NCBI Taxonomy" id="408172"/>
    <lineage>
        <taxon>unclassified sequences</taxon>
        <taxon>metagenomes</taxon>
        <taxon>ecological metagenomes</taxon>
    </lineage>
</organism>
<dbReference type="EMBL" id="UINC01066337">
    <property type="protein sequence ID" value="SVB96944.1"/>
    <property type="molecule type" value="Genomic_DNA"/>
</dbReference>
<feature type="domain" description="DUF1549" evidence="1">
    <location>
        <begin position="1"/>
        <end position="127"/>
    </location>
</feature>
<reference evidence="2" key="1">
    <citation type="submission" date="2018-05" db="EMBL/GenBank/DDBJ databases">
        <authorList>
            <person name="Lanie J.A."/>
            <person name="Ng W.-L."/>
            <person name="Kazmierczak K.M."/>
            <person name="Andrzejewski T.M."/>
            <person name="Davidsen T.M."/>
            <person name="Wayne K.J."/>
            <person name="Tettelin H."/>
            <person name="Glass J.I."/>
            <person name="Rusch D."/>
            <person name="Podicherti R."/>
            <person name="Tsui H.-C.T."/>
            <person name="Winkler M.E."/>
        </authorList>
    </citation>
    <scope>NUCLEOTIDE SEQUENCE</scope>
</reference>
<proteinExistence type="predicted"/>
<dbReference type="AlphaFoldDB" id="A0A382IB24"/>
<name>A0A382IB24_9ZZZZ</name>
<protein>
    <recommendedName>
        <fullName evidence="1">DUF1549 domain-containing protein</fullName>
    </recommendedName>
</protein>
<sequence length="192" mass="21642">MARYADSNGFQADQLRDSWAYRDWVIDAMNADMPFDQFTIEQIAGDLLPEATFSQKVATGFHRTPTCNVEAGVHPEENRVNQVVDRVNATGTTWLGTTMECGQCHSHKYDPFSQEEYYQLFAFFNNTPLEVKGGGGVTFNFWGPTMDLPSDKGQKPQKQAAETALQAKEKELEAAKKVSEAKFEDWLASERK</sequence>
<dbReference type="PANTHER" id="PTHR35889:SF3">
    <property type="entry name" value="F-BOX DOMAIN-CONTAINING PROTEIN"/>
    <property type="match status" value="1"/>
</dbReference>
<gene>
    <name evidence="2" type="ORF">METZ01_LOCUS249798</name>
</gene>
<feature type="non-terminal residue" evidence="2">
    <location>
        <position position="192"/>
    </location>
</feature>
<dbReference type="Pfam" id="PF07583">
    <property type="entry name" value="PSCyt2"/>
    <property type="match status" value="1"/>
</dbReference>
<evidence type="ECO:0000259" key="1">
    <source>
        <dbReference type="Pfam" id="PF07583"/>
    </source>
</evidence>
<evidence type="ECO:0000313" key="2">
    <source>
        <dbReference type="EMBL" id="SVB96944.1"/>
    </source>
</evidence>
<dbReference type="PANTHER" id="PTHR35889">
    <property type="entry name" value="CYCLOINULO-OLIGOSACCHARIDE FRUCTANOTRANSFERASE-RELATED"/>
    <property type="match status" value="1"/>
</dbReference>
<dbReference type="InterPro" id="IPR011444">
    <property type="entry name" value="DUF1549"/>
</dbReference>